<sequence>MSLRTSAPQVKTTSGEINRTVNDPAAVLKSITAHYQPQTPRYDDCDGVSLEFANWRFNLRTSNTEPLLRLNVETRGDAKLLATKTDELLALIAARRAM</sequence>
<dbReference type="PANTHER" id="PTHR43771">
    <property type="entry name" value="PHOSPHOMANNOMUTASE"/>
    <property type="match status" value="1"/>
</dbReference>
<dbReference type="GO" id="GO:0046872">
    <property type="term" value="F:metal ion binding"/>
    <property type="evidence" value="ECO:0007669"/>
    <property type="project" value="UniProtKB-KW"/>
</dbReference>
<comment type="cofactor">
    <cofactor evidence="1">
        <name>Mg(2+)</name>
        <dbReference type="ChEBI" id="CHEBI:18420"/>
    </cofactor>
</comment>
<dbReference type="InterPro" id="IPR005843">
    <property type="entry name" value="A-D-PHexomutase_C"/>
</dbReference>
<evidence type="ECO:0000256" key="3">
    <source>
        <dbReference type="ARBA" id="ARBA00022723"/>
    </source>
</evidence>
<evidence type="ECO:0000256" key="4">
    <source>
        <dbReference type="ARBA" id="ARBA00022842"/>
    </source>
</evidence>
<dbReference type="InterPro" id="IPR036900">
    <property type="entry name" value="A-D-PHexomutase_C_sf"/>
</dbReference>
<dbReference type="Proteomes" id="UP001276300">
    <property type="component" value="Unassembled WGS sequence"/>
</dbReference>
<dbReference type="EMBL" id="JAUEQX010000005">
    <property type="protein sequence ID" value="MDW3776254.1"/>
    <property type="molecule type" value="Genomic_DNA"/>
</dbReference>
<dbReference type="Gene3D" id="3.30.310.50">
    <property type="entry name" value="Alpha-D-phosphohexomutase, C-terminal domain"/>
    <property type="match status" value="1"/>
</dbReference>
<keyword evidence="5" id="KW-0413">Isomerase</keyword>
<dbReference type="AlphaFoldDB" id="A0AAW9C247"/>
<dbReference type="GO" id="GO:0016868">
    <property type="term" value="F:intramolecular phosphotransferase activity"/>
    <property type="evidence" value="ECO:0007669"/>
    <property type="project" value="InterPro"/>
</dbReference>
<organism evidence="7 8">
    <name type="scientific">Kluyvera cryocrescens</name>
    <name type="common">Kluyvera citrophila</name>
    <dbReference type="NCBI Taxonomy" id="580"/>
    <lineage>
        <taxon>Bacteria</taxon>
        <taxon>Pseudomonadati</taxon>
        <taxon>Pseudomonadota</taxon>
        <taxon>Gammaproteobacteria</taxon>
        <taxon>Enterobacterales</taxon>
        <taxon>Enterobacteriaceae</taxon>
        <taxon>Kluyvera</taxon>
    </lineage>
</organism>
<evidence type="ECO:0000256" key="5">
    <source>
        <dbReference type="ARBA" id="ARBA00023235"/>
    </source>
</evidence>
<dbReference type="PANTHER" id="PTHR43771:SF1">
    <property type="entry name" value="PHOSPHOMANNOMUTASE"/>
    <property type="match status" value="1"/>
</dbReference>
<evidence type="ECO:0000313" key="7">
    <source>
        <dbReference type="EMBL" id="MDW3776254.1"/>
    </source>
</evidence>
<keyword evidence="3" id="KW-0479">Metal-binding</keyword>
<gene>
    <name evidence="7" type="ORF">QWU01_05430</name>
</gene>
<feature type="domain" description="Alpha-D-phosphohexomutase C-terminal" evidence="6">
    <location>
        <begin position="16"/>
        <end position="83"/>
    </location>
</feature>
<keyword evidence="2" id="KW-0597">Phosphoprotein</keyword>
<evidence type="ECO:0000259" key="6">
    <source>
        <dbReference type="Pfam" id="PF00408"/>
    </source>
</evidence>
<evidence type="ECO:0000256" key="2">
    <source>
        <dbReference type="ARBA" id="ARBA00022553"/>
    </source>
</evidence>
<proteinExistence type="predicted"/>
<evidence type="ECO:0000256" key="1">
    <source>
        <dbReference type="ARBA" id="ARBA00001946"/>
    </source>
</evidence>
<evidence type="ECO:0000313" key="8">
    <source>
        <dbReference type="Proteomes" id="UP001276300"/>
    </source>
</evidence>
<comment type="caution">
    <text evidence="7">The sequence shown here is derived from an EMBL/GenBank/DDBJ whole genome shotgun (WGS) entry which is preliminary data.</text>
</comment>
<accession>A0AAW9C247</accession>
<reference evidence="7" key="1">
    <citation type="journal article" date="2023" name="J Glob Antimicrob Resist">
        <title>Emergence of NDM-1 and KPC-3 carbapenemases in Kluyvera cryocrescens: Investigating genetic heterogeneity and acquisition routes of blaNDM-1 in Enterobacterales species in Portugal.</title>
        <authorList>
            <person name="Loiodice M."/>
            <person name="Ribeiro M."/>
            <person name="Peixe L."/>
            <person name="Novais A."/>
        </authorList>
    </citation>
    <scope>NUCLEOTIDE SEQUENCE</scope>
    <source>
        <strain evidence="7">K629</strain>
    </source>
</reference>
<dbReference type="RefSeq" id="WP_318242360.1">
    <property type="nucleotide sequence ID" value="NZ_JAUEQX010000005.1"/>
</dbReference>
<keyword evidence="4" id="KW-0460">Magnesium</keyword>
<dbReference type="Pfam" id="PF00408">
    <property type="entry name" value="PGM_PMM_IV"/>
    <property type="match status" value="1"/>
</dbReference>
<protein>
    <recommendedName>
        <fullName evidence="6">Alpha-D-phosphohexomutase C-terminal domain-containing protein</fullName>
    </recommendedName>
</protein>
<dbReference type="SUPFAM" id="SSF55957">
    <property type="entry name" value="Phosphoglucomutase, C-terminal domain"/>
    <property type="match status" value="1"/>
</dbReference>
<name>A0AAW9C247_KLUCR</name>